<dbReference type="Proteomes" id="UP000027463">
    <property type="component" value="Unassembled WGS sequence"/>
</dbReference>
<organism evidence="1 2">
    <name type="scientific">Thalassospira permensis NBRC 106175</name>
    <dbReference type="NCBI Taxonomy" id="1353532"/>
    <lineage>
        <taxon>Bacteria</taxon>
        <taxon>Pseudomonadati</taxon>
        <taxon>Pseudomonadota</taxon>
        <taxon>Alphaproteobacteria</taxon>
        <taxon>Rhodospirillales</taxon>
        <taxon>Thalassospiraceae</taxon>
        <taxon>Thalassospira</taxon>
    </lineage>
</organism>
<protein>
    <submittedName>
        <fullName evidence="1">Uncharacterized protein</fullName>
    </submittedName>
</protein>
<accession>A0ABR4TW60</accession>
<gene>
    <name evidence="1" type="ORF">SMB34_02325</name>
</gene>
<comment type="caution">
    <text evidence="1">The sequence shown here is derived from an EMBL/GenBank/DDBJ whole genome shotgun (WGS) entry which is preliminary data.</text>
</comment>
<keyword evidence="2" id="KW-1185">Reference proteome</keyword>
<name>A0ABR4TW60_9PROT</name>
<dbReference type="EMBL" id="AUNC01000001">
    <property type="protein sequence ID" value="KEO59848.1"/>
    <property type="molecule type" value="Genomic_DNA"/>
</dbReference>
<evidence type="ECO:0000313" key="2">
    <source>
        <dbReference type="Proteomes" id="UP000027463"/>
    </source>
</evidence>
<evidence type="ECO:0000313" key="1">
    <source>
        <dbReference type="EMBL" id="KEO59848.1"/>
    </source>
</evidence>
<sequence>MPQKKEQIKNFFKEAEWEGGFDTTQPARSEI</sequence>
<reference evidence="1 2" key="1">
    <citation type="submission" date="2013-07" db="EMBL/GenBank/DDBJ databases">
        <title>Thalassospira permensis NBRC 106175 Genome Sequencing.</title>
        <authorList>
            <person name="Lai Q."/>
            <person name="Shao Z."/>
        </authorList>
    </citation>
    <scope>NUCLEOTIDE SEQUENCE [LARGE SCALE GENOMIC DNA]</scope>
    <source>
        <strain evidence="1 2">NBRC 106175</strain>
    </source>
</reference>
<proteinExistence type="predicted"/>